<dbReference type="Pfam" id="PF00708">
    <property type="entry name" value="Acylphosphatase"/>
    <property type="match status" value="1"/>
</dbReference>
<dbReference type="RefSeq" id="WP_013507093.1">
    <property type="nucleotide sequence ID" value="NC_014836.1"/>
</dbReference>
<reference evidence="7 8" key="1">
    <citation type="submission" date="2010-12" db="EMBL/GenBank/DDBJ databases">
        <title>Complete sequence of Desulfurispirillum indicum S5.</title>
        <authorList>
            <consortium name="US DOE Joint Genome Institute"/>
            <person name="Lucas S."/>
            <person name="Copeland A."/>
            <person name="Lapidus A."/>
            <person name="Cheng J.-F."/>
            <person name="Goodwin L."/>
            <person name="Pitluck S."/>
            <person name="Chertkov O."/>
            <person name="Held B."/>
            <person name="Detter J.C."/>
            <person name="Han C."/>
            <person name="Tapia R."/>
            <person name="Land M."/>
            <person name="Hauser L."/>
            <person name="Kyrpides N."/>
            <person name="Ivanova N."/>
            <person name="Mikhailova N."/>
            <person name="Haggblom M."/>
            <person name="Rauschenbach I."/>
            <person name="Bini E."/>
            <person name="Woyke T."/>
        </authorList>
    </citation>
    <scope>NUCLEOTIDE SEQUENCE [LARGE SCALE GENOMIC DNA]</scope>
    <source>
        <strain evidence="8">ATCC BAA-1389 / DSM 22839 / S5</strain>
    </source>
</reference>
<evidence type="ECO:0000256" key="1">
    <source>
        <dbReference type="ARBA" id="ARBA00005614"/>
    </source>
</evidence>
<dbReference type="InParanoid" id="E6W5T7"/>
<dbReference type="eggNOG" id="COG1254">
    <property type="taxonomic scope" value="Bacteria"/>
</dbReference>
<comment type="similarity">
    <text evidence="1 5">Belongs to the acylphosphatase family.</text>
</comment>
<proteinExistence type="inferred from homology"/>
<keyword evidence="8" id="KW-1185">Reference proteome</keyword>
<feature type="active site" evidence="4">
    <location>
        <position position="36"/>
    </location>
</feature>
<evidence type="ECO:0000256" key="4">
    <source>
        <dbReference type="PROSITE-ProRule" id="PRU00520"/>
    </source>
</evidence>
<accession>E6W5T7</accession>
<evidence type="ECO:0000256" key="5">
    <source>
        <dbReference type="RuleBase" id="RU004168"/>
    </source>
</evidence>
<name>E6W5T7_DESIS</name>
<evidence type="ECO:0000256" key="2">
    <source>
        <dbReference type="ARBA" id="ARBA00012150"/>
    </source>
</evidence>
<dbReference type="PROSITE" id="PS51160">
    <property type="entry name" value="ACYLPHOSPHATASE_3"/>
    <property type="match status" value="1"/>
</dbReference>
<dbReference type="EC" id="3.6.1.7" evidence="2 4"/>
<dbReference type="InterPro" id="IPR001792">
    <property type="entry name" value="Acylphosphatase-like_dom"/>
</dbReference>
<dbReference type="STRING" id="653733.Selin_2509"/>
<dbReference type="InterPro" id="IPR017968">
    <property type="entry name" value="Acylphosphatase_CS"/>
</dbReference>
<keyword evidence="4" id="KW-0378">Hydrolase</keyword>
<dbReference type="EMBL" id="CP002432">
    <property type="protein sequence ID" value="ADU67222.1"/>
    <property type="molecule type" value="Genomic_DNA"/>
</dbReference>
<dbReference type="Proteomes" id="UP000002572">
    <property type="component" value="Chromosome"/>
</dbReference>
<dbReference type="PANTHER" id="PTHR47268:SF4">
    <property type="entry name" value="ACYLPHOSPHATASE"/>
    <property type="match status" value="1"/>
</dbReference>
<evidence type="ECO:0000256" key="3">
    <source>
        <dbReference type="ARBA" id="ARBA00047645"/>
    </source>
</evidence>
<dbReference type="GO" id="GO:0003998">
    <property type="term" value="F:acylphosphatase activity"/>
    <property type="evidence" value="ECO:0007669"/>
    <property type="project" value="UniProtKB-EC"/>
</dbReference>
<dbReference type="PROSITE" id="PS00150">
    <property type="entry name" value="ACYLPHOSPHATASE_1"/>
    <property type="match status" value="1"/>
</dbReference>
<feature type="active site" evidence="4">
    <location>
        <position position="18"/>
    </location>
</feature>
<dbReference type="FunCoup" id="E6W5T7">
    <property type="interactions" value="262"/>
</dbReference>
<dbReference type="OrthoDB" id="9808093at2"/>
<protein>
    <recommendedName>
        <fullName evidence="2 4">acylphosphatase</fullName>
        <ecNumber evidence="2 4">3.6.1.7</ecNumber>
    </recommendedName>
</protein>
<evidence type="ECO:0000313" key="8">
    <source>
        <dbReference type="Proteomes" id="UP000002572"/>
    </source>
</evidence>
<feature type="domain" description="Acylphosphatase-like" evidence="6">
    <location>
        <begin position="3"/>
        <end position="89"/>
    </location>
</feature>
<gene>
    <name evidence="7" type="ordered locus">Selin_2509</name>
</gene>
<dbReference type="AlphaFoldDB" id="E6W5T7"/>
<dbReference type="HOGENOM" id="CLU_141932_3_2_0"/>
<dbReference type="Gene3D" id="3.30.70.100">
    <property type="match status" value="1"/>
</dbReference>
<dbReference type="SUPFAM" id="SSF54975">
    <property type="entry name" value="Acylphosphatase/BLUF domain-like"/>
    <property type="match status" value="1"/>
</dbReference>
<dbReference type="PANTHER" id="PTHR47268">
    <property type="entry name" value="ACYLPHOSPHATASE"/>
    <property type="match status" value="1"/>
</dbReference>
<dbReference type="InterPro" id="IPR036046">
    <property type="entry name" value="Acylphosphatase-like_dom_sf"/>
</dbReference>
<organism evidence="7 8">
    <name type="scientific">Desulfurispirillum indicum (strain ATCC BAA-1389 / DSM 22839 / S5)</name>
    <dbReference type="NCBI Taxonomy" id="653733"/>
    <lineage>
        <taxon>Bacteria</taxon>
        <taxon>Pseudomonadati</taxon>
        <taxon>Chrysiogenota</taxon>
        <taxon>Chrysiogenia</taxon>
        <taxon>Chrysiogenales</taxon>
        <taxon>Chrysiogenaceae</taxon>
        <taxon>Desulfurispirillum</taxon>
    </lineage>
</organism>
<dbReference type="InterPro" id="IPR020456">
    <property type="entry name" value="Acylphosphatase"/>
</dbReference>
<evidence type="ECO:0000313" key="7">
    <source>
        <dbReference type="EMBL" id="ADU67222.1"/>
    </source>
</evidence>
<evidence type="ECO:0000259" key="6">
    <source>
        <dbReference type="PROSITE" id="PS51160"/>
    </source>
</evidence>
<sequence length="89" mass="9684">MQTLCYIVRGKVQGVGFRYFVHGVAQAMGIAGTVENLPDGSVRIYACLDEADQATFKARVAAGPPLSRVDEIEERKVQAHAFEGFRIVG</sequence>
<comment type="catalytic activity">
    <reaction evidence="3 4">
        <text>an acyl phosphate + H2O = a carboxylate + phosphate + H(+)</text>
        <dbReference type="Rhea" id="RHEA:14965"/>
        <dbReference type="ChEBI" id="CHEBI:15377"/>
        <dbReference type="ChEBI" id="CHEBI:15378"/>
        <dbReference type="ChEBI" id="CHEBI:29067"/>
        <dbReference type="ChEBI" id="CHEBI:43474"/>
        <dbReference type="ChEBI" id="CHEBI:59918"/>
        <dbReference type="EC" id="3.6.1.7"/>
    </reaction>
</comment>
<dbReference type="KEGG" id="din:Selin_2509"/>